<comment type="similarity">
    <text evidence="1">Belongs to the short-chain dehydrogenases/reductases (SDR) family.</text>
</comment>
<dbReference type="Pfam" id="PF13561">
    <property type="entry name" value="adh_short_C2"/>
    <property type="match status" value="1"/>
</dbReference>
<reference evidence="3 4" key="1">
    <citation type="submission" date="2022-03" db="EMBL/GenBank/DDBJ databases">
        <title>Isotopic signatures of nitrous oxide derived from detoxification processes.</title>
        <authorList>
            <person name="Behrendt U."/>
            <person name="Buchen C."/>
            <person name="Well R."/>
            <person name="Ulrich A."/>
            <person name="Rohe L."/>
            <person name="Kolb S."/>
            <person name="Schloter M."/>
            <person name="Horn M.A."/>
            <person name="Augustin J."/>
        </authorList>
    </citation>
    <scope>NUCLEOTIDE SEQUENCE [LARGE SCALE GENOMIC DNA]</scope>
    <source>
        <strain evidence="3 4">S4-C24</strain>
        <plasmid evidence="3 4">p1</plasmid>
    </source>
</reference>
<dbReference type="InterPro" id="IPR002347">
    <property type="entry name" value="SDR_fam"/>
</dbReference>
<keyword evidence="3" id="KW-0614">Plasmid</keyword>
<sequence length="286" mass="29960">MSDDISKDLSGRTFAVTGAASGIGLAVAERLHREGAEVVAIDRNTAAGPWTASITADFTDQAGFEHVAAQLPDRLDGLFNVAGVPGTAPVQTQLLVNVTAYRRMADVCVPRIDRGGFITNIASLAGSGWRNRAEGVVGFLDLDTDDQLAWIAEQGIEGAAAYPFTKECVIVLTQLMSVELIARGIRVNSISPGPVTTPILEDFRQTIGDTVIDEARAVVGRLATPVDIAAVAALMARPDIAWMNGIDIPVDGGLGAYRFARAAGKGEVNHGERAATFSGAERGFAG</sequence>
<dbReference type="InterPro" id="IPR051122">
    <property type="entry name" value="SDR_DHRS6-like"/>
</dbReference>
<evidence type="ECO:0000313" key="3">
    <source>
        <dbReference type="EMBL" id="UNK47779.1"/>
    </source>
</evidence>
<dbReference type="Gene3D" id="3.40.50.720">
    <property type="entry name" value="NAD(P)-binding Rossmann-like Domain"/>
    <property type="match status" value="1"/>
</dbReference>
<name>A0ABY3WJF1_9MICC</name>
<dbReference type="EMBL" id="CP093327">
    <property type="protein sequence ID" value="UNK47779.1"/>
    <property type="molecule type" value="Genomic_DNA"/>
</dbReference>
<dbReference type="RefSeq" id="WP_241915478.1">
    <property type="nucleotide sequence ID" value="NZ_CP093327.1"/>
</dbReference>
<dbReference type="SUPFAM" id="SSF51735">
    <property type="entry name" value="NAD(P)-binding Rossmann-fold domains"/>
    <property type="match status" value="1"/>
</dbReference>
<organism evidence="3 4">
    <name type="scientific">Arthrobacter sulfonylureivorans</name>
    <dbReference type="NCBI Taxonomy" id="2486855"/>
    <lineage>
        <taxon>Bacteria</taxon>
        <taxon>Bacillati</taxon>
        <taxon>Actinomycetota</taxon>
        <taxon>Actinomycetes</taxon>
        <taxon>Micrococcales</taxon>
        <taxon>Micrococcaceae</taxon>
        <taxon>Arthrobacter</taxon>
    </lineage>
</organism>
<proteinExistence type="inferred from homology"/>
<keyword evidence="4" id="KW-1185">Reference proteome</keyword>
<gene>
    <name evidence="3" type="ORF">MNQ99_18825</name>
</gene>
<dbReference type="PANTHER" id="PTHR43477:SF1">
    <property type="entry name" value="DIHYDROANTICAPSIN 7-DEHYDROGENASE"/>
    <property type="match status" value="1"/>
</dbReference>
<accession>A0ABY3WJF1</accession>
<geneLocation type="plasmid" evidence="3 4">
    <name>p1</name>
</geneLocation>
<evidence type="ECO:0000256" key="2">
    <source>
        <dbReference type="ARBA" id="ARBA00023002"/>
    </source>
</evidence>
<evidence type="ECO:0000256" key="1">
    <source>
        <dbReference type="ARBA" id="ARBA00006484"/>
    </source>
</evidence>
<protein>
    <submittedName>
        <fullName evidence="3">SDR family oxidoreductase</fullName>
    </submittedName>
</protein>
<evidence type="ECO:0000313" key="4">
    <source>
        <dbReference type="Proteomes" id="UP000829069"/>
    </source>
</evidence>
<dbReference type="InterPro" id="IPR036291">
    <property type="entry name" value="NAD(P)-bd_dom_sf"/>
</dbReference>
<dbReference type="PRINTS" id="PR00081">
    <property type="entry name" value="GDHRDH"/>
</dbReference>
<dbReference type="Pfam" id="PF00106">
    <property type="entry name" value="adh_short"/>
    <property type="match status" value="1"/>
</dbReference>
<dbReference type="Proteomes" id="UP000829069">
    <property type="component" value="Plasmid p1"/>
</dbReference>
<dbReference type="PANTHER" id="PTHR43477">
    <property type="entry name" value="DIHYDROANTICAPSIN 7-DEHYDROGENASE"/>
    <property type="match status" value="1"/>
</dbReference>
<keyword evidence="2" id="KW-0560">Oxidoreductase</keyword>